<dbReference type="PROSITE" id="PS50937">
    <property type="entry name" value="HTH_MERR_2"/>
    <property type="match status" value="1"/>
</dbReference>
<gene>
    <name evidence="7" type="ORF">KTH90_13805</name>
</gene>
<evidence type="ECO:0000259" key="6">
    <source>
        <dbReference type="PROSITE" id="PS50937"/>
    </source>
</evidence>
<protein>
    <submittedName>
        <fullName evidence="7">MerR family transcriptional regulator</fullName>
    </submittedName>
</protein>
<dbReference type="Gene3D" id="1.10.490.50">
    <property type="entry name" value="Antibiotic binding domain of TipA-like multidrug resistance regulators"/>
    <property type="match status" value="1"/>
</dbReference>
<evidence type="ECO:0000256" key="4">
    <source>
        <dbReference type="ARBA" id="ARBA00023163"/>
    </source>
</evidence>
<keyword evidence="1" id="KW-0805">Transcription regulation</keyword>
<evidence type="ECO:0000256" key="3">
    <source>
        <dbReference type="ARBA" id="ARBA00023159"/>
    </source>
</evidence>
<dbReference type="CDD" id="cd01106">
    <property type="entry name" value="HTH_TipAL-Mta"/>
    <property type="match status" value="1"/>
</dbReference>
<accession>A0ABS6K9D6</accession>
<dbReference type="PANTHER" id="PTHR30204">
    <property type="entry name" value="REDOX-CYCLING DRUG-SENSING TRANSCRIPTIONAL ACTIVATOR SOXR"/>
    <property type="match status" value="1"/>
</dbReference>
<evidence type="ECO:0000256" key="1">
    <source>
        <dbReference type="ARBA" id="ARBA00023015"/>
    </source>
</evidence>
<feature type="domain" description="HTH merR-type" evidence="6">
    <location>
        <begin position="1"/>
        <end position="71"/>
    </location>
</feature>
<proteinExistence type="predicted"/>
<organism evidence="7 8">
    <name type="scientific">Diplocloster modestus</name>
    <dbReference type="NCBI Taxonomy" id="2850322"/>
    <lineage>
        <taxon>Bacteria</taxon>
        <taxon>Bacillati</taxon>
        <taxon>Bacillota</taxon>
        <taxon>Clostridia</taxon>
        <taxon>Lachnospirales</taxon>
        <taxon>Lachnospiraceae</taxon>
        <taxon>Diplocloster</taxon>
    </lineage>
</organism>
<keyword evidence="3" id="KW-0010">Activator</keyword>
<dbReference type="InterPro" id="IPR012925">
    <property type="entry name" value="TipAS_dom"/>
</dbReference>
<dbReference type="Pfam" id="PF13411">
    <property type="entry name" value="MerR_1"/>
    <property type="match status" value="1"/>
</dbReference>
<dbReference type="RefSeq" id="WP_238726944.1">
    <property type="nucleotide sequence ID" value="NZ_JAHQCX010000009.1"/>
</dbReference>
<evidence type="ECO:0000313" key="8">
    <source>
        <dbReference type="Proteomes" id="UP001314681"/>
    </source>
</evidence>
<dbReference type="SUPFAM" id="SSF89082">
    <property type="entry name" value="Antibiotic binding domain of TipA-like multidrug resistance regulators"/>
    <property type="match status" value="1"/>
</dbReference>
<feature type="coiled-coil region" evidence="5">
    <location>
        <begin position="80"/>
        <end position="111"/>
    </location>
</feature>
<dbReference type="SUPFAM" id="SSF46955">
    <property type="entry name" value="Putative DNA-binding domain"/>
    <property type="match status" value="1"/>
</dbReference>
<dbReference type="PRINTS" id="PR00040">
    <property type="entry name" value="HTHMERR"/>
</dbReference>
<dbReference type="InterPro" id="IPR036244">
    <property type="entry name" value="TipA-like_antibiotic-bd"/>
</dbReference>
<reference evidence="7 8" key="1">
    <citation type="submission" date="2021-06" db="EMBL/GenBank/DDBJ databases">
        <title>Description of novel taxa of the family Lachnospiraceae.</title>
        <authorList>
            <person name="Chaplin A.V."/>
            <person name="Sokolova S.R."/>
            <person name="Pikina A.P."/>
            <person name="Korzhanova M."/>
            <person name="Belova V."/>
            <person name="Korostin D."/>
            <person name="Efimov B.A."/>
        </authorList>
    </citation>
    <scope>NUCLEOTIDE SEQUENCE [LARGE SCALE GENOMIC DNA]</scope>
    <source>
        <strain evidence="7 8">ASD4241</strain>
    </source>
</reference>
<keyword evidence="2" id="KW-0238">DNA-binding</keyword>
<evidence type="ECO:0000256" key="5">
    <source>
        <dbReference type="SAM" id="Coils"/>
    </source>
</evidence>
<dbReference type="Pfam" id="PF07739">
    <property type="entry name" value="TipAS"/>
    <property type="match status" value="1"/>
</dbReference>
<dbReference type="PANTHER" id="PTHR30204:SF90">
    <property type="entry name" value="HTH-TYPE TRANSCRIPTIONAL ACTIVATOR MTA"/>
    <property type="match status" value="1"/>
</dbReference>
<comment type="caution">
    <text evidence="7">The sequence shown here is derived from an EMBL/GenBank/DDBJ whole genome shotgun (WGS) entry which is preliminary data.</text>
</comment>
<sequence length="252" mass="29509">MDYTIQKLARLAGVTTRTLRYYDEIGLLEPTRISTSGYRIYQEEEVNKLQEILFYREMDLPLATIRELMTAPNHNRAGTLKAHLKELKAQQEQLQLVIANVEKTIEREEGKRTMTDHEKFEGLKKRLLEENEEKYGEEIRKSYGEECVEGSNRKMMNLTEEEYNEMNLLAEQILSSLEEAVRNNADPKSEAGLHIALLHRKWLSFPWTSYTLEAHRGVVDMYLADSRFTKYYDRNLPGCAKFLRDAVYLNLC</sequence>
<dbReference type="InterPro" id="IPR000551">
    <property type="entry name" value="MerR-type_HTH_dom"/>
</dbReference>
<dbReference type="SMART" id="SM00422">
    <property type="entry name" value="HTH_MERR"/>
    <property type="match status" value="1"/>
</dbReference>
<dbReference type="Proteomes" id="UP001314681">
    <property type="component" value="Unassembled WGS sequence"/>
</dbReference>
<evidence type="ECO:0000313" key="7">
    <source>
        <dbReference type="EMBL" id="MBU9727091.1"/>
    </source>
</evidence>
<keyword evidence="5" id="KW-0175">Coiled coil</keyword>
<dbReference type="Gene3D" id="1.10.1660.10">
    <property type="match status" value="1"/>
</dbReference>
<name>A0ABS6K9D6_9FIRM</name>
<dbReference type="EMBL" id="JAHQCX010000009">
    <property type="protein sequence ID" value="MBU9727091.1"/>
    <property type="molecule type" value="Genomic_DNA"/>
</dbReference>
<dbReference type="InterPro" id="IPR009061">
    <property type="entry name" value="DNA-bd_dom_put_sf"/>
</dbReference>
<keyword evidence="4" id="KW-0804">Transcription</keyword>
<evidence type="ECO:0000256" key="2">
    <source>
        <dbReference type="ARBA" id="ARBA00023125"/>
    </source>
</evidence>
<keyword evidence="8" id="KW-1185">Reference proteome</keyword>
<dbReference type="InterPro" id="IPR047057">
    <property type="entry name" value="MerR_fam"/>
</dbReference>